<feature type="region of interest" description="Disordered" evidence="1">
    <location>
        <begin position="53"/>
        <end position="82"/>
    </location>
</feature>
<dbReference type="Proteomes" id="UP000017559">
    <property type="component" value="Unassembled WGS sequence"/>
</dbReference>
<comment type="caution">
    <text evidence="2">The sequence shown here is derived from an EMBL/GenBank/DDBJ whole genome shotgun (WGS) entry which is preliminary data.</text>
</comment>
<dbReference type="EMBL" id="AWSO01000038">
    <property type="protein sequence ID" value="ESK96902.1"/>
    <property type="molecule type" value="Genomic_DNA"/>
</dbReference>
<feature type="compositionally biased region" description="Polar residues" evidence="1">
    <location>
        <begin position="60"/>
        <end position="82"/>
    </location>
</feature>
<evidence type="ECO:0000313" key="3">
    <source>
        <dbReference type="Proteomes" id="UP000017559"/>
    </source>
</evidence>
<dbReference type="HOGENOM" id="CLU_095403_0_0_1"/>
<sequence length="205" mass="22093">MGHRTACKRARSPDDMGSPSRSTKRYIISTQDERRPTYPIFFSCGSGTAGGAHGGGFDARNTTAHPESSTSASVTNTSRPQLTPLRTSFDYKQTIQPNDSHLRMETNYLNSLPSSTSQGGPLPHSTLYPPELPPAINVLPPTPDVIVHAGFTRPSSPISDTSMSISNSPVTAVSSPSRRQRFTMGPRADCEKCRLGVKGHSVHLD</sequence>
<keyword evidence="3" id="KW-1185">Reference proteome</keyword>
<dbReference type="KEGG" id="mrr:Moror_6480"/>
<name>V2XT11_MONRO</name>
<feature type="region of interest" description="Disordered" evidence="1">
    <location>
        <begin position="157"/>
        <end position="179"/>
    </location>
</feature>
<dbReference type="OrthoDB" id="3200438at2759"/>
<dbReference type="AlphaFoldDB" id="V2XT11"/>
<accession>V2XT11</accession>
<organism evidence="2 3">
    <name type="scientific">Moniliophthora roreri (strain MCA 2997)</name>
    <name type="common">Cocoa frosty pod rot fungus</name>
    <name type="synonym">Crinipellis roreri</name>
    <dbReference type="NCBI Taxonomy" id="1381753"/>
    <lineage>
        <taxon>Eukaryota</taxon>
        <taxon>Fungi</taxon>
        <taxon>Dikarya</taxon>
        <taxon>Basidiomycota</taxon>
        <taxon>Agaricomycotina</taxon>
        <taxon>Agaricomycetes</taxon>
        <taxon>Agaricomycetidae</taxon>
        <taxon>Agaricales</taxon>
        <taxon>Marasmiineae</taxon>
        <taxon>Marasmiaceae</taxon>
        <taxon>Moniliophthora</taxon>
    </lineage>
</organism>
<reference evidence="2 3" key="1">
    <citation type="journal article" date="2014" name="BMC Genomics">
        <title>Genome and secretome analysis of the hemibiotrophic fungal pathogen, Moniliophthora roreri, which causes frosty pod rot disease of cacao: mechanisms of the biotrophic and necrotrophic phases.</title>
        <authorList>
            <person name="Meinhardt L.W."/>
            <person name="Costa G.G.L."/>
            <person name="Thomazella D.P.T."/>
            <person name="Teixeira P.J.P.L."/>
            <person name="Carazzolle M.F."/>
            <person name="Schuster S.C."/>
            <person name="Carlson J.E."/>
            <person name="Guiltinan M.J."/>
            <person name="Mieczkowski P."/>
            <person name="Farmer A."/>
            <person name="Ramaraj T."/>
            <person name="Crozier J."/>
            <person name="Davis R.E."/>
            <person name="Shao J."/>
            <person name="Melnick R.L."/>
            <person name="Pereira G.A.G."/>
            <person name="Bailey B.A."/>
        </authorList>
    </citation>
    <scope>NUCLEOTIDE SEQUENCE [LARGE SCALE GENOMIC DNA]</scope>
    <source>
        <strain evidence="2 3">MCA 2997</strain>
    </source>
</reference>
<feature type="compositionally biased region" description="Basic residues" evidence="1">
    <location>
        <begin position="1"/>
        <end position="10"/>
    </location>
</feature>
<evidence type="ECO:0000256" key="1">
    <source>
        <dbReference type="SAM" id="MobiDB-lite"/>
    </source>
</evidence>
<evidence type="ECO:0000313" key="2">
    <source>
        <dbReference type="EMBL" id="ESK96902.1"/>
    </source>
</evidence>
<protein>
    <submittedName>
        <fullName evidence="2">Uncharacterized protein</fullName>
    </submittedName>
</protein>
<gene>
    <name evidence="2" type="ORF">Moror_6480</name>
</gene>
<feature type="region of interest" description="Disordered" evidence="1">
    <location>
        <begin position="1"/>
        <end position="25"/>
    </location>
</feature>
<feature type="compositionally biased region" description="Low complexity" evidence="1">
    <location>
        <begin position="157"/>
        <end position="169"/>
    </location>
</feature>
<proteinExistence type="predicted"/>